<dbReference type="NCBIfam" id="NF007853">
    <property type="entry name" value="PRK10562.1"/>
    <property type="match status" value="1"/>
</dbReference>
<dbReference type="InterPro" id="IPR016181">
    <property type="entry name" value="Acyl_CoA_acyltransferase"/>
</dbReference>
<dbReference type="RefSeq" id="WP_257464845.1">
    <property type="nucleotide sequence ID" value="NZ_BAABXP010000009.1"/>
</dbReference>
<dbReference type="EMBL" id="JBEPMJ010000016">
    <property type="protein sequence ID" value="MET3750947.1"/>
    <property type="molecule type" value="Genomic_DNA"/>
</dbReference>
<reference evidence="4 5" key="1">
    <citation type="submission" date="2024-06" db="EMBL/GenBank/DDBJ databases">
        <title>Genomic Encyclopedia of Type Strains, Phase IV (KMG-IV): sequencing the most valuable type-strain genomes for metagenomic binning, comparative biology and taxonomic classification.</title>
        <authorList>
            <person name="Goeker M."/>
        </authorList>
    </citation>
    <scope>NUCLEOTIDE SEQUENCE [LARGE SCALE GENOMIC DNA]</scope>
    <source>
        <strain evidence="4 5">DSM 29492</strain>
    </source>
</reference>
<comment type="caution">
    <text evidence="4">The sequence shown here is derived from an EMBL/GenBank/DDBJ whole genome shotgun (WGS) entry which is preliminary data.</text>
</comment>
<keyword evidence="2" id="KW-0012">Acyltransferase</keyword>
<dbReference type="Gene3D" id="3.40.630.30">
    <property type="match status" value="1"/>
</dbReference>
<evidence type="ECO:0000259" key="3">
    <source>
        <dbReference type="PROSITE" id="PS51186"/>
    </source>
</evidence>
<dbReference type="SUPFAM" id="SSF55729">
    <property type="entry name" value="Acyl-CoA N-acyltransferases (Nat)"/>
    <property type="match status" value="1"/>
</dbReference>
<dbReference type="CDD" id="cd04301">
    <property type="entry name" value="NAT_SF"/>
    <property type="match status" value="1"/>
</dbReference>
<evidence type="ECO:0000256" key="2">
    <source>
        <dbReference type="ARBA" id="ARBA00023315"/>
    </source>
</evidence>
<dbReference type="PANTHER" id="PTHR43800:SF1">
    <property type="entry name" value="PEPTIDYL-LYSINE N-ACETYLTRANSFERASE YJAB"/>
    <property type="match status" value="1"/>
</dbReference>
<accession>A0ABV2M637</accession>
<feature type="domain" description="N-acetyltransferase" evidence="3">
    <location>
        <begin position="1"/>
        <end position="139"/>
    </location>
</feature>
<evidence type="ECO:0000313" key="5">
    <source>
        <dbReference type="Proteomes" id="UP001549106"/>
    </source>
</evidence>
<dbReference type="PROSITE" id="PS51186">
    <property type="entry name" value="GNAT"/>
    <property type="match status" value="1"/>
</dbReference>
<dbReference type="PANTHER" id="PTHR43800">
    <property type="entry name" value="PEPTIDYL-LYSINE N-ACETYLTRANSFERASE YJAB"/>
    <property type="match status" value="1"/>
</dbReference>
<keyword evidence="1" id="KW-0808">Transferase</keyword>
<dbReference type="Pfam" id="PF13508">
    <property type="entry name" value="Acetyltransf_7"/>
    <property type="match status" value="1"/>
</dbReference>
<proteinExistence type="predicted"/>
<name>A0ABV2M637_9FIRM</name>
<keyword evidence="5" id="KW-1185">Reference proteome</keyword>
<organism evidence="4 5">
    <name type="scientific">Blautia caecimuris</name>
    <dbReference type="NCBI Taxonomy" id="1796615"/>
    <lineage>
        <taxon>Bacteria</taxon>
        <taxon>Bacillati</taxon>
        <taxon>Bacillota</taxon>
        <taxon>Clostridia</taxon>
        <taxon>Lachnospirales</taxon>
        <taxon>Lachnospiraceae</taxon>
        <taxon>Blautia</taxon>
    </lineage>
</organism>
<dbReference type="InterPro" id="IPR000182">
    <property type="entry name" value="GNAT_dom"/>
</dbReference>
<sequence>MIRKMKLTDLDKVMDIWLFSNIQAHDFIPEEYWRSNWQQVRSMLPEAEVYVYEKDDDIRGFIGMMENYIAGIFVDEKFRSCGIGRELLDYAKSVKKELSLSVYKKNQAVARFYLRNGFEISSEAEDEATGEIEMLMRWKNDE</sequence>
<evidence type="ECO:0000313" key="4">
    <source>
        <dbReference type="EMBL" id="MET3750947.1"/>
    </source>
</evidence>
<protein>
    <submittedName>
        <fullName evidence="4">Ribosomal protein S18 acetylase RimI-like enzyme</fullName>
    </submittedName>
</protein>
<dbReference type="Proteomes" id="UP001549106">
    <property type="component" value="Unassembled WGS sequence"/>
</dbReference>
<gene>
    <name evidence="4" type="ORF">ABID24_002201</name>
</gene>
<evidence type="ECO:0000256" key="1">
    <source>
        <dbReference type="ARBA" id="ARBA00022679"/>
    </source>
</evidence>